<organism evidence="1 2">
    <name type="scientific">Bradyrhizobium erythrophlei</name>
    <dbReference type="NCBI Taxonomy" id="1437360"/>
    <lineage>
        <taxon>Bacteria</taxon>
        <taxon>Pseudomonadati</taxon>
        <taxon>Pseudomonadota</taxon>
        <taxon>Alphaproteobacteria</taxon>
        <taxon>Hyphomicrobiales</taxon>
        <taxon>Nitrobacteraceae</taxon>
        <taxon>Bradyrhizobium</taxon>
    </lineage>
</organism>
<proteinExistence type="predicted"/>
<dbReference type="AlphaFoldDB" id="A0A1H4NQ37"/>
<protein>
    <submittedName>
        <fullName evidence="1">Uncharacterized protein</fullName>
    </submittedName>
</protein>
<evidence type="ECO:0000313" key="2">
    <source>
        <dbReference type="Proteomes" id="UP000198992"/>
    </source>
</evidence>
<reference evidence="1 2" key="1">
    <citation type="submission" date="2016-10" db="EMBL/GenBank/DDBJ databases">
        <authorList>
            <person name="de Groot N.N."/>
        </authorList>
    </citation>
    <scope>NUCLEOTIDE SEQUENCE [LARGE SCALE GENOMIC DNA]</scope>
    <source>
        <strain evidence="1 2">MT12</strain>
    </source>
</reference>
<dbReference type="Proteomes" id="UP000198992">
    <property type="component" value="Unassembled WGS sequence"/>
</dbReference>
<dbReference type="RefSeq" id="WP_092114255.1">
    <property type="nucleotide sequence ID" value="NZ_FNTH01000001.1"/>
</dbReference>
<gene>
    <name evidence="1" type="ORF">SAMN05444164_0694</name>
</gene>
<accession>A0A1H4NQ37</accession>
<name>A0A1H4NQ37_9BRAD</name>
<evidence type="ECO:0000313" key="1">
    <source>
        <dbReference type="EMBL" id="SEB97254.1"/>
    </source>
</evidence>
<dbReference type="OrthoDB" id="6042854at2"/>
<dbReference type="EMBL" id="FNTH01000001">
    <property type="protein sequence ID" value="SEB97254.1"/>
    <property type="molecule type" value="Genomic_DNA"/>
</dbReference>
<sequence>MAKPKPFASEVELCKRFISSLPEGWTAYAESCGWDILLVRDADGFQIGVEAKLRLNTEVISQALEEYGAYSADREGPDCRGVLVPADSQGGFDRICDYIGLTIIYVRSEEQVEAKKTYYGYKPRVFEPPLPGDPHRGSNSNWYEWAPAKRHTLPDYVPDVDAGAPSPVQLTSWKIAAIKIAIILEKRGFLVRADFKHINIDHRRWLPSGAGWLVLDNGVYRGAPGFPDFKAQHPRVWDQIAADFERWKPTDPLAPRPAAKPVPKQETLL</sequence>